<dbReference type="InterPro" id="IPR001328">
    <property type="entry name" value="Pept_tRNA_hydro"/>
</dbReference>
<dbReference type="SUPFAM" id="SSF53178">
    <property type="entry name" value="Peptidyl-tRNA hydrolase-like"/>
    <property type="match status" value="1"/>
</dbReference>
<evidence type="ECO:0000256" key="6">
    <source>
        <dbReference type="ARBA" id="ARBA00038063"/>
    </source>
</evidence>
<organism evidence="11 12">
    <name type="scientific">Alkalispirochaeta americana</name>
    <dbReference type="NCBI Taxonomy" id="159291"/>
    <lineage>
        <taxon>Bacteria</taxon>
        <taxon>Pseudomonadati</taxon>
        <taxon>Spirochaetota</taxon>
        <taxon>Spirochaetia</taxon>
        <taxon>Spirochaetales</taxon>
        <taxon>Spirochaetaceae</taxon>
        <taxon>Alkalispirochaeta</taxon>
    </lineage>
</organism>
<protein>
    <recommendedName>
        <fullName evidence="7 8">Peptidyl-tRNA hydrolase</fullName>
        <shortName evidence="8">Pth</shortName>
        <ecNumber evidence="1 8">3.1.1.29</ecNumber>
    </recommendedName>
</protein>
<accession>A0A1N6QZR1</accession>
<feature type="binding site" evidence="8">
    <location>
        <position position="80"/>
    </location>
    <ligand>
        <name>tRNA</name>
        <dbReference type="ChEBI" id="CHEBI:17843"/>
    </ligand>
</feature>
<keyword evidence="3 8" id="KW-0820">tRNA-binding</keyword>
<feature type="site" description="Discriminates between blocked and unblocked aminoacyl-tRNA" evidence="8">
    <location>
        <position position="26"/>
    </location>
</feature>
<dbReference type="PROSITE" id="PS01196">
    <property type="entry name" value="PEPT_TRNA_HYDROL_2"/>
    <property type="match status" value="1"/>
</dbReference>
<evidence type="ECO:0000256" key="7">
    <source>
        <dbReference type="ARBA" id="ARBA00050038"/>
    </source>
</evidence>
<dbReference type="AlphaFoldDB" id="A0A1N6QZR1"/>
<feature type="binding site" evidence="8">
    <location>
        <position position="78"/>
    </location>
    <ligand>
        <name>tRNA</name>
        <dbReference type="ChEBI" id="CHEBI:17843"/>
    </ligand>
</feature>
<dbReference type="InterPro" id="IPR036416">
    <property type="entry name" value="Pept_tRNA_hydro_sf"/>
</dbReference>
<dbReference type="HAMAP" id="MF_00083">
    <property type="entry name" value="Pept_tRNA_hydro_bact"/>
    <property type="match status" value="1"/>
</dbReference>
<evidence type="ECO:0000256" key="2">
    <source>
        <dbReference type="ARBA" id="ARBA00022490"/>
    </source>
</evidence>
<reference evidence="11 12" key="1">
    <citation type="submission" date="2017-01" db="EMBL/GenBank/DDBJ databases">
        <authorList>
            <person name="Mah S.A."/>
            <person name="Swanson W.J."/>
            <person name="Moy G.W."/>
            <person name="Vacquier V.D."/>
        </authorList>
    </citation>
    <scope>NUCLEOTIDE SEQUENCE [LARGE SCALE GENOMIC DNA]</scope>
    <source>
        <strain evidence="11 12">ASpG1</strain>
    </source>
</reference>
<evidence type="ECO:0000313" key="11">
    <source>
        <dbReference type="EMBL" id="SIQ22110.1"/>
    </source>
</evidence>
<comment type="catalytic activity">
    <reaction evidence="8 9">
        <text>an N-acyl-L-alpha-aminoacyl-tRNA + H2O = an N-acyl-L-amino acid + a tRNA + H(+)</text>
        <dbReference type="Rhea" id="RHEA:54448"/>
        <dbReference type="Rhea" id="RHEA-COMP:10123"/>
        <dbReference type="Rhea" id="RHEA-COMP:13883"/>
        <dbReference type="ChEBI" id="CHEBI:15377"/>
        <dbReference type="ChEBI" id="CHEBI:15378"/>
        <dbReference type="ChEBI" id="CHEBI:59874"/>
        <dbReference type="ChEBI" id="CHEBI:78442"/>
        <dbReference type="ChEBI" id="CHEBI:138191"/>
        <dbReference type="EC" id="3.1.1.29"/>
    </reaction>
</comment>
<dbReference type="NCBIfam" id="TIGR00447">
    <property type="entry name" value="pth"/>
    <property type="match status" value="1"/>
</dbReference>
<dbReference type="Pfam" id="PF01195">
    <property type="entry name" value="Pept_tRNA_hydro"/>
    <property type="match status" value="1"/>
</dbReference>
<feature type="active site" description="Proton acceptor" evidence="8">
    <location>
        <position position="36"/>
    </location>
</feature>
<keyword evidence="5 8" id="KW-0694">RNA-binding</keyword>
<dbReference type="CDD" id="cd00462">
    <property type="entry name" value="PTH"/>
    <property type="match status" value="1"/>
</dbReference>
<feature type="site" description="Stabilizes the basic form of H active site to accept a proton" evidence="8">
    <location>
        <position position="105"/>
    </location>
</feature>
<dbReference type="PROSITE" id="PS01195">
    <property type="entry name" value="PEPT_TRNA_HYDROL_1"/>
    <property type="match status" value="1"/>
</dbReference>
<evidence type="ECO:0000256" key="8">
    <source>
        <dbReference type="HAMAP-Rule" id="MF_00083"/>
    </source>
</evidence>
<evidence type="ECO:0000313" key="12">
    <source>
        <dbReference type="Proteomes" id="UP000186400"/>
    </source>
</evidence>
<keyword evidence="4 8" id="KW-0378">Hydrolase</keyword>
<name>A0A1N6QZR1_9SPIO</name>
<dbReference type="EC" id="3.1.1.29" evidence="1 8"/>
<dbReference type="PANTHER" id="PTHR17224">
    <property type="entry name" value="PEPTIDYL-TRNA HYDROLASE"/>
    <property type="match status" value="1"/>
</dbReference>
<comment type="subunit">
    <text evidence="8">Monomer.</text>
</comment>
<dbReference type="PANTHER" id="PTHR17224:SF1">
    <property type="entry name" value="PEPTIDYL-TRNA HYDROLASE"/>
    <property type="match status" value="1"/>
</dbReference>
<feature type="binding site" evidence="8">
    <location>
        <position position="31"/>
    </location>
    <ligand>
        <name>tRNA</name>
        <dbReference type="ChEBI" id="CHEBI:17843"/>
    </ligand>
</feature>
<comment type="similarity">
    <text evidence="6 8 10">Belongs to the PTH family.</text>
</comment>
<comment type="function">
    <text evidence="8">Catalyzes the release of premature peptidyl moieties from peptidyl-tRNA molecules trapped in stalled 50S ribosomal subunits, and thus maintains levels of free tRNAs and 50S ribosomes.</text>
</comment>
<dbReference type="GO" id="GO:0004045">
    <property type="term" value="F:peptidyl-tRNA hydrolase activity"/>
    <property type="evidence" value="ECO:0007669"/>
    <property type="project" value="UniProtKB-UniRule"/>
</dbReference>
<dbReference type="Proteomes" id="UP000186400">
    <property type="component" value="Unassembled WGS sequence"/>
</dbReference>
<evidence type="ECO:0000256" key="1">
    <source>
        <dbReference type="ARBA" id="ARBA00013260"/>
    </source>
</evidence>
<keyword evidence="12" id="KW-1185">Reference proteome</keyword>
<evidence type="ECO:0000256" key="3">
    <source>
        <dbReference type="ARBA" id="ARBA00022555"/>
    </source>
</evidence>
<keyword evidence="2 8" id="KW-0963">Cytoplasm</keyword>
<dbReference type="InterPro" id="IPR018171">
    <property type="entry name" value="Pept_tRNA_hydro_CS"/>
</dbReference>
<dbReference type="STRING" id="159291.SAMN05920897_105114"/>
<comment type="subcellular location">
    <subcellularLocation>
        <location evidence="8">Cytoplasm</location>
    </subcellularLocation>
</comment>
<dbReference type="GO" id="GO:0072344">
    <property type="term" value="P:rescue of stalled ribosome"/>
    <property type="evidence" value="ECO:0007669"/>
    <property type="project" value="UniProtKB-UniRule"/>
</dbReference>
<proteinExistence type="inferred from homology"/>
<dbReference type="GO" id="GO:0006515">
    <property type="term" value="P:protein quality control for misfolded or incompletely synthesized proteins"/>
    <property type="evidence" value="ECO:0007669"/>
    <property type="project" value="UniProtKB-UniRule"/>
</dbReference>
<evidence type="ECO:0000256" key="5">
    <source>
        <dbReference type="ARBA" id="ARBA00022884"/>
    </source>
</evidence>
<dbReference type="EMBL" id="FTMS01000005">
    <property type="protein sequence ID" value="SIQ22110.1"/>
    <property type="molecule type" value="Genomic_DNA"/>
</dbReference>
<dbReference type="GO" id="GO:0000049">
    <property type="term" value="F:tRNA binding"/>
    <property type="evidence" value="ECO:0007669"/>
    <property type="project" value="UniProtKB-UniRule"/>
</dbReference>
<evidence type="ECO:0000256" key="4">
    <source>
        <dbReference type="ARBA" id="ARBA00022801"/>
    </source>
</evidence>
<dbReference type="GO" id="GO:0005737">
    <property type="term" value="C:cytoplasm"/>
    <property type="evidence" value="ECO:0007669"/>
    <property type="project" value="UniProtKB-SubCell"/>
</dbReference>
<feature type="binding site" evidence="8">
    <location>
        <position position="126"/>
    </location>
    <ligand>
        <name>tRNA</name>
        <dbReference type="ChEBI" id="CHEBI:17843"/>
    </ligand>
</feature>
<gene>
    <name evidence="8" type="primary">pth</name>
    <name evidence="11" type="ORF">SAMN05920897_105114</name>
</gene>
<comment type="function">
    <text evidence="8">Hydrolyzes ribosome-free peptidyl-tRNAs (with 1 or more amino acids incorporated), which drop off the ribosome during protein synthesis, or as a result of ribosome stalling.</text>
</comment>
<dbReference type="Gene3D" id="3.40.50.1470">
    <property type="entry name" value="Peptidyl-tRNA hydrolase"/>
    <property type="match status" value="1"/>
</dbReference>
<sequence length="217" mass="24037">MTKARAKFRQSKASLAAPLILVGLGNPGPDYDQTRHNVGFDFVDRLADSMGLPWRRPWFRPFHIARSSAVVLVKPRTYMNRSGRVFPYLLSRFQVSPAQVCVVVDNMDLPVGEVRMKRKGSPAGHNGLKSIHAVLGSDDYPRLYVGIGRPGAGADTVEHVLGSFNPQERLRVEAAFERILPLFTGTEGLSLDQQISAVNDLRRPPPEDEALLQGLPR</sequence>
<evidence type="ECO:0000256" key="10">
    <source>
        <dbReference type="RuleBase" id="RU004320"/>
    </source>
</evidence>
<evidence type="ECO:0000256" key="9">
    <source>
        <dbReference type="RuleBase" id="RU000673"/>
    </source>
</evidence>